<evidence type="ECO:0000313" key="2">
    <source>
        <dbReference type="EMBL" id="GBO83288.1"/>
    </source>
</evidence>
<sequence>MAYVREVIRLPFFSSCNARESGTYEIRELIMKKVLLASAVSMALVGAVHADEHSGTYAFDTKGAHQFVTFKISHLGYSWLYGRFNDFDGEFVYDAENPENSTVNVTIDTSSVDSNHAERDKHLRSEDFLYVDEFPQATFKSKRVVLDEEGEADIIGDLTLRGVTKEVTLDAEMLGHGEDPWGGYRMGFEAETELRLKDFGIPMDLGKASETVEIIISVEGIRQ</sequence>
<name>A0A5M3PKB4_9GAMM</name>
<comment type="caution">
    <text evidence="2">The sequence shown here is derived from an EMBL/GenBank/DDBJ whole genome shotgun (WGS) entry which is preliminary data.</text>
</comment>
<dbReference type="AlphaFoldDB" id="A0A5M3PKB4"/>
<keyword evidence="3" id="KW-1185">Reference proteome</keyword>
<organism evidence="2 3">
    <name type="scientific">Marinobacter salsuginis</name>
    <dbReference type="NCBI Taxonomy" id="418719"/>
    <lineage>
        <taxon>Bacteria</taxon>
        <taxon>Pseudomonadati</taxon>
        <taxon>Pseudomonadota</taxon>
        <taxon>Gammaproteobacteria</taxon>
        <taxon>Pseudomonadales</taxon>
        <taxon>Marinobacteraceae</taxon>
        <taxon>Marinobacter</taxon>
    </lineage>
</organism>
<accession>A0A5M3PKB4</accession>
<gene>
    <name evidence="2" type="ORF">MS5N3_07390</name>
</gene>
<protein>
    <submittedName>
        <fullName evidence="2">UPF0312 protein</fullName>
    </submittedName>
</protein>
<evidence type="ECO:0000259" key="1">
    <source>
        <dbReference type="SMART" id="SM00867"/>
    </source>
</evidence>
<feature type="domain" description="Lipid/polyisoprenoid-binding YceI-like" evidence="1">
    <location>
        <begin position="56"/>
        <end position="221"/>
    </location>
</feature>
<evidence type="ECO:0000313" key="3">
    <source>
        <dbReference type="Proteomes" id="UP000340077"/>
    </source>
</evidence>
<dbReference type="SMART" id="SM00867">
    <property type="entry name" value="YceI"/>
    <property type="match status" value="1"/>
</dbReference>
<dbReference type="EMBL" id="BGZH01000001">
    <property type="protein sequence ID" value="GBO83288.1"/>
    <property type="molecule type" value="Genomic_DNA"/>
</dbReference>
<dbReference type="InterPro" id="IPR007372">
    <property type="entry name" value="Lipid/polyisoprenoid-bd_YceI"/>
</dbReference>
<dbReference type="PANTHER" id="PTHR34406">
    <property type="entry name" value="PROTEIN YCEI"/>
    <property type="match status" value="1"/>
</dbReference>
<dbReference type="PANTHER" id="PTHR34406:SF1">
    <property type="entry name" value="PROTEIN YCEI"/>
    <property type="match status" value="1"/>
</dbReference>
<dbReference type="NCBIfam" id="NF002994">
    <property type="entry name" value="PRK03757.1"/>
    <property type="match status" value="1"/>
</dbReference>
<reference evidence="2 3" key="1">
    <citation type="journal article" date="2019" name="J. Gen. Appl. Microbiol.">
        <title>Aerobic degradation of cis-dichloroethene by the marine bacterium Marinobacter salsuginis strain 5N-3.</title>
        <authorList>
            <person name="Inoue Y."/>
            <person name="Fukunaga Y."/>
            <person name="Katsumata H."/>
            <person name="Ohji S."/>
            <person name="Hosoyama A."/>
            <person name="Mori K."/>
            <person name="Ando K."/>
        </authorList>
    </citation>
    <scope>NUCLEOTIDE SEQUENCE [LARGE SCALE GENOMIC DNA]</scope>
    <source>
        <strain evidence="2 3">5N-3</strain>
    </source>
</reference>
<dbReference type="Proteomes" id="UP000340077">
    <property type="component" value="Unassembled WGS sequence"/>
</dbReference>
<dbReference type="InterPro" id="IPR036761">
    <property type="entry name" value="TTHA0802/YceI-like_sf"/>
</dbReference>
<dbReference type="Gene3D" id="2.40.128.110">
    <property type="entry name" value="Lipid/polyisoprenoid-binding, YceI-like"/>
    <property type="match status" value="1"/>
</dbReference>
<proteinExistence type="predicted"/>
<dbReference type="Pfam" id="PF04264">
    <property type="entry name" value="YceI"/>
    <property type="match status" value="1"/>
</dbReference>
<dbReference type="SUPFAM" id="SSF101874">
    <property type="entry name" value="YceI-like"/>
    <property type="match status" value="1"/>
</dbReference>